<dbReference type="Pfam" id="PF02671">
    <property type="entry name" value="PAH"/>
    <property type="match status" value="1"/>
</dbReference>
<gene>
    <name evidence="5" type="ORF">ADUPG1_009441</name>
</gene>
<keyword evidence="2 3" id="KW-0539">Nucleus</keyword>
<feature type="compositionally biased region" description="Low complexity" evidence="4">
    <location>
        <begin position="1430"/>
        <end position="1443"/>
    </location>
</feature>
<sequence>MSKEKGSDGVNSNPQVFLGKLKEELPKDDYLTFLNSMIDYRERKLVDADIVRIVFEILTPKIYLLREMNKYLQPQYHFTPEGFFSSHVLNSKDRHGKPFLASVSKVAMRKFYFHHAKSITPKKSTPEASIEKEEASHVNPDTIEATVIPTALSLPPVQQISTSSNENKDKAKSFIEHVSEQMNSDTPLYTAFLSVLCGYQKRQFRTQRVCATISLLFHDKPQLLAEFAYFLPPIWCDFVVDHYRWPDGWPDRRGRTNAVITKEVISNLDITFLIDDQDLGTPYSMLKKRVINEKDRMCTYDKSITTISAIDHRQKVTQLFRDVSDSLRDVPELYNYFLRFVHLLTLNVLSLDHFIKCISPLLKAPQTPKAETTLRSLFLMLKDAKRQKRRRGETRHATVQALALDERPSIKKKPQNITLFAPQTPKAETTLRSLFLMLKDAKRQKRRRGETRHATVQALALDERPSIKKKRKEHPKRGKRTVSAAVLSESEEEEEEELERKEEEELDEEWRGRSADAWEEGEFKSERGRRGRGRRPTRGRIPRAQRIRSGSGASSVYPAPESVSSAVVSEMPPASPAEHPPSLTHPPVGLVPPVSAPYFSGPMFETTQHAPSQDQKEEEEEEAVACAGSGYRLSQLFSNYISTLSQQQIDMIEKEALCGHGIDSLFIPSINIPNSEVAFAYEAVSDPTPRSFTHIVCPPVPSTQTWDRDGSSYRVIPPTVSEMGFTIDNFRGRRSVRNFKPGHISDASMLDHFTPQEISTGTHDKSFTHIVCPPVPSTQTWDRDGSSYRVIPPTVSEMGFTIDNFRGRRSVRNFKPGHISDASMLDHFTPQEISTGTHDKFFACTPRHPSFQKIIDTTINKTLVSIPYGCEGKVKSTLPDIEEGSEGEEVVVTQAQSGLKLRSRPYAGSTEEERKLLIQEDQRLELSTLELRFLRCIEIIRTWIIIHFGTDFLPPNDPFFVSDTINSRSKEVSIAAQKYASMPHSVQGSSQAPMNSGCGIIGKDPLLSRFTSVEFPPSFLSFGFVSECQKLAREESVIIALSVEMAKEDALEAPITFEEQERRHIELKLREKKEKEEREKKEEEEKVDLPQKKEGKKKKGEKTSVVVKPEIKAIIPPKVSVKFEGDVNSSVSIPIPQEVTSTIPADTASIKKEEEEEEEEKESKEKKEEEKEEEQSSCRAPLLVSQAYDNFRTDDLSIFAPSTSNMQDGNVPPSKSFGTDAPCQSYIADAEDSKQETHTVLYSLQNLFLPNEFQHLVRSWSDTPHGKLKENELSVFPAIPLRQIHLRHICHMFGKDSTGPEVVSNLWNKPSTTAPIVLRRLYVELNRLREAKAALDNPGGQWRSVNISNFSRSLDVAGQMFHSFDVKKVLCVENFDRDTEYRVEAARRRRERVRRRAEREHEEEEHRRAHDDSNVSTAKSATGKKPKPYPSSNVSLGSSNLGYVSASPDQTPFDTDTQMTPLGTHTADNDIFGATVAGLSSVPTNLPPNLPLPSQPSHAHLTPKFTETVPSHPPVVSQFLTMYPQLDEVQLSIAPYPPSLLLHVPAGDPLRLESNGEEVCRWRGINWKDTPPAVALNHTLTAPHDRKTVELALKRALFGCLSVCAGVNNLYGILGRVYGLLEHLERHGYTFDLQSIPTNAILQKDVCKREKRRVDKLGHDGGPKRRYGRGRRRGRSQT</sequence>
<dbReference type="PROSITE" id="PS51477">
    <property type="entry name" value="PAH"/>
    <property type="match status" value="1"/>
</dbReference>
<evidence type="ECO:0000256" key="4">
    <source>
        <dbReference type="SAM" id="MobiDB-lite"/>
    </source>
</evidence>
<dbReference type="EMBL" id="BQXS01011237">
    <property type="protein sequence ID" value="GKT36480.1"/>
    <property type="molecule type" value="Genomic_DNA"/>
</dbReference>
<feature type="region of interest" description="Disordered" evidence="4">
    <location>
        <begin position="442"/>
        <end position="559"/>
    </location>
</feature>
<dbReference type="Gene3D" id="1.20.1160.11">
    <property type="entry name" value="Paired amphipathic helix"/>
    <property type="match status" value="1"/>
</dbReference>
<feature type="compositionally biased region" description="Basic and acidic residues" evidence="4">
    <location>
        <begin position="1397"/>
        <end position="1413"/>
    </location>
</feature>
<evidence type="ECO:0000256" key="2">
    <source>
        <dbReference type="ARBA" id="ARBA00023242"/>
    </source>
</evidence>
<feature type="compositionally biased region" description="Basic and acidic residues" evidence="4">
    <location>
        <begin position="498"/>
        <end position="528"/>
    </location>
</feature>
<feature type="region of interest" description="Disordered" evidence="4">
    <location>
        <begin position="1653"/>
        <end position="1678"/>
    </location>
</feature>
<name>A0ABQ5KVK1_9EUKA</name>
<feature type="region of interest" description="Disordered" evidence="4">
    <location>
        <begin position="601"/>
        <end position="620"/>
    </location>
</feature>
<accession>A0ABQ5KVK1</accession>
<feature type="region of interest" description="Disordered" evidence="4">
    <location>
        <begin position="1138"/>
        <end position="1179"/>
    </location>
</feature>
<feature type="compositionally biased region" description="Basic residues" evidence="4">
    <location>
        <begin position="467"/>
        <end position="480"/>
    </location>
</feature>
<feature type="region of interest" description="Disordered" evidence="4">
    <location>
        <begin position="1387"/>
        <end position="1455"/>
    </location>
</feature>
<keyword evidence="6" id="KW-1185">Reference proteome</keyword>
<evidence type="ECO:0000256" key="1">
    <source>
        <dbReference type="ARBA" id="ARBA00004123"/>
    </source>
</evidence>
<feature type="compositionally biased region" description="Basic residues" evidence="4">
    <location>
        <begin position="1387"/>
        <end position="1396"/>
    </location>
</feature>
<dbReference type="InterPro" id="IPR003822">
    <property type="entry name" value="PAH"/>
</dbReference>
<feature type="region of interest" description="Disordered" evidence="4">
    <location>
        <begin position="567"/>
        <end position="586"/>
    </location>
</feature>
<feature type="non-terminal residue" evidence="5">
    <location>
        <position position="1678"/>
    </location>
</feature>
<proteinExistence type="predicted"/>
<dbReference type="PANTHER" id="PTHR12346">
    <property type="entry name" value="SIN3B-RELATED"/>
    <property type="match status" value="1"/>
</dbReference>
<feature type="compositionally biased region" description="Basic and acidic residues" evidence="4">
    <location>
        <begin position="1653"/>
        <end position="1663"/>
    </location>
</feature>
<dbReference type="Proteomes" id="UP001057375">
    <property type="component" value="Unassembled WGS sequence"/>
</dbReference>
<dbReference type="InterPro" id="IPR036600">
    <property type="entry name" value="PAH_sf"/>
</dbReference>
<feature type="compositionally biased region" description="Basic residues" evidence="4">
    <location>
        <begin position="1664"/>
        <end position="1678"/>
    </location>
</feature>
<feature type="compositionally biased region" description="Basic and acidic residues" evidence="4">
    <location>
        <begin position="1073"/>
        <end position="1093"/>
    </location>
</feature>
<protein>
    <submittedName>
        <fullName evidence="5">Transcriptional regulatory protein Sin3-like protein</fullName>
    </submittedName>
</protein>
<evidence type="ECO:0000313" key="6">
    <source>
        <dbReference type="Proteomes" id="UP001057375"/>
    </source>
</evidence>
<feature type="compositionally biased region" description="Basic residues" evidence="4">
    <location>
        <begin position="529"/>
        <end position="546"/>
    </location>
</feature>
<evidence type="ECO:0000313" key="5">
    <source>
        <dbReference type="EMBL" id="GKT36480.1"/>
    </source>
</evidence>
<dbReference type="InterPro" id="IPR039774">
    <property type="entry name" value="Sin3-like"/>
</dbReference>
<dbReference type="SUPFAM" id="SSF47762">
    <property type="entry name" value="PAH2 domain"/>
    <property type="match status" value="1"/>
</dbReference>
<feature type="region of interest" description="Disordered" evidence="4">
    <location>
        <begin position="1073"/>
        <end position="1102"/>
    </location>
</feature>
<evidence type="ECO:0000256" key="3">
    <source>
        <dbReference type="PROSITE-ProRule" id="PRU00810"/>
    </source>
</evidence>
<organism evidence="5 6">
    <name type="scientific">Aduncisulcus paluster</name>
    <dbReference type="NCBI Taxonomy" id="2918883"/>
    <lineage>
        <taxon>Eukaryota</taxon>
        <taxon>Metamonada</taxon>
        <taxon>Carpediemonas-like organisms</taxon>
        <taxon>Aduncisulcus</taxon>
    </lineage>
</organism>
<comment type="caution">
    <text evidence="5">The sequence shown here is derived from an EMBL/GenBank/DDBJ whole genome shotgun (WGS) entry which is preliminary data.</text>
</comment>
<reference evidence="5" key="1">
    <citation type="submission" date="2022-03" db="EMBL/GenBank/DDBJ databases">
        <title>Draft genome sequence of Aduncisulcus paluster, a free-living microaerophilic Fornicata.</title>
        <authorList>
            <person name="Yuyama I."/>
            <person name="Kume K."/>
            <person name="Tamura T."/>
            <person name="Inagaki Y."/>
            <person name="Hashimoto T."/>
        </authorList>
    </citation>
    <scope>NUCLEOTIDE SEQUENCE</scope>
    <source>
        <strain evidence="5">NY0171</strain>
    </source>
</reference>
<comment type="subcellular location">
    <subcellularLocation>
        <location evidence="1 3">Nucleus</location>
    </subcellularLocation>
</comment>